<reference evidence="2 3" key="1">
    <citation type="submission" date="2019-11" db="EMBL/GenBank/DDBJ databases">
        <title>Characterisation of Fundicoccus ignavus gen. nov. sp. nov., a novel genus of the family Aerococcaceae from bulk tank milk.</title>
        <authorList>
            <person name="Siebert A."/>
            <person name="Huptas C."/>
            <person name="Wenning M."/>
            <person name="Scherer S."/>
            <person name="Doll E.V."/>
        </authorList>
    </citation>
    <scope>NUCLEOTIDE SEQUENCE [LARGE SCALE GENOMIC DNA]</scope>
    <source>
        <strain evidence="2 3">DSM 109652</strain>
    </source>
</reference>
<dbReference type="PANTHER" id="PTHR22916:SF3">
    <property type="entry name" value="UDP-GLCNAC:BETAGAL BETA-1,3-N-ACETYLGLUCOSAMINYLTRANSFERASE-LIKE PROTEIN 1"/>
    <property type="match status" value="1"/>
</dbReference>
<evidence type="ECO:0000259" key="1">
    <source>
        <dbReference type="Pfam" id="PF00535"/>
    </source>
</evidence>
<dbReference type="InterPro" id="IPR001173">
    <property type="entry name" value="Glyco_trans_2-like"/>
</dbReference>
<feature type="domain" description="Glycosyltransferase 2-like" evidence="1">
    <location>
        <begin position="8"/>
        <end position="172"/>
    </location>
</feature>
<gene>
    <name evidence="2" type="ORF">GF867_04910</name>
</gene>
<proteinExistence type="predicted"/>
<dbReference type="GO" id="GO:0016758">
    <property type="term" value="F:hexosyltransferase activity"/>
    <property type="evidence" value="ECO:0007669"/>
    <property type="project" value="UniProtKB-ARBA"/>
</dbReference>
<protein>
    <submittedName>
        <fullName evidence="2">Glycosyltransferase</fullName>
    </submittedName>
</protein>
<dbReference type="RefSeq" id="WP_153831991.1">
    <property type="nucleotide sequence ID" value="NZ_WJQT01000004.1"/>
</dbReference>
<organism evidence="2 3">
    <name type="scientific">Fundicoccus ignavus</name>
    <dbReference type="NCBI Taxonomy" id="2664442"/>
    <lineage>
        <taxon>Bacteria</taxon>
        <taxon>Bacillati</taxon>
        <taxon>Bacillota</taxon>
        <taxon>Bacilli</taxon>
        <taxon>Lactobacillales</taxon>
        <taxon>Aerococcaceae</taxon>
        <taxon>Fundicoccus</taxon>
    </lineage>
</organism>
<keyword evidence="2" id="KW-0808">Transferase</keyword>
<dbReference type="AlphaFoldDB" id="A0A844CCK5"/>
<dbReference type="Gene3D" id="3.90.550.10">
    <property type="entry name" value="Spore Coat Polysaccharide Biosynthesis Protein SpsA, Chain A"/>
    <property type="match status" value="1"/>
</dbReference>
<name>A0A844CCK5_9LACT</name>
<dbReference type="PANTHER" id="PTHR22916">
    <property type="entry name" value="GLYCOSYLTRANSFERASE"/>
    <property type="match status" value="1"/>
</dbReference>
<evidence type="ECO:0000313" key="3">
    <source>
        <dbReference type="Proteomes" id="UP000440066"/>
    </source>
</evidence>
<dbReference type="EMBL" id="WJQT01000004">
    <property type="protein sequence ID" value="MRJ46910.1"/>
    <property type="molecule type" value="Genomic_DNA"/>
</dbReference>
<evidence type="ECO:0000313" key="2">
    <source>
        <dbReference type="EMBL" id="MRJ46910.1"/>
    </source>
</evidence>
<comment type="caution">
    <text evidence="2">The sequence shown here is derived from an EMBL/GenBank/DDBJ whole genome shotgun (WGS) entry which is preliminary data.</text>
</comment>
<accession>A0A844CCK5</accession>
<dbReference type="InterPro" id="IPR029044">
    <property type="entry name" value="Nucleotide-diphossugar_trans"/>
</dbReference>
<sequence>MNNQPLISVIVPTYKRTPQLIQRAIDSVLKQSYSNLELIIIDDSPSDYLHRKSVKEYINSIKDARVKYIQHIENLGANKARNTGIGASSGEYCAFLDDDDEWVLNKLELQMKKFVNEDVGLVYCRAIIIDEVNNIRRPIINEIKQGEHYSELLKQNFIGSNSFVLIRKEVLVNIGCYDEELESNQDYDLFLRISKEYKIAGCNEVLVKYYLHDGERITTNMQKQLQGRLALHNKHAIDIKKDKVTKLTWELKIIPLYYKTSSKKIALIKLLKLFITHPIFCLRYSFKTLSYIKKKRINVARY</sequence>
<dbReference type="Pfam" id="PF00535">
    <property type="entry name" value="Glycos_transf_2"/>
    <property type="match status" value="1"/>
</dbReference>
<dbReference type="Proteomes" id="UP000440066">
    <property type="component" value="Unassembled WGS sequence"/>
</dbReference>
<dbReference type="SUPFAM" id="SSF53448">
    <property type="entry name" value="Nucleotide-diphospho-sugar transferases"/>
    <property type="match status" value="1"/>
</dbReference>